<evidence type="ECO:0000313" key="6">
    <source>
        <dbReference type="Proteomes" id="UP001187192"/>
    </source>
</evidence>
<gene>
    <name evidence="5" type="ORF">TIFTF001_042808</name>
</gene>
<dbReference type="Proteomes" id="UP001187192">
    <property type="component" value="Unassembled WGS sequence"/>
</dbReference>
<name>A0AA87YNP9_FICCA</name>
<keyword evidence="6" id="KW-1185">Reference proteome</keyword>
<sequence>MNKGSIYISNASPPAVYEAYLDQFQEDFALFSRSRSEEIVPGGSMVLTSLGRTENPNSIYEGIIEKTKLDYFNLPYYAPKAREVEKVIEEEGSFTLQKLDIFEIGWDAGFRESLSEKGTNLHAYYDKTKRGKYVSDYLRAVVEPILVKQFGPTIIDDLFKRFTNKVVESMEKENWPFVNLVVSLTKKKLT</sequence>
<dbReference type="PANTHER" id="PTHR31009">
    <property type="entry name" value="S-ADENOSYL-L-METHIONINE:CARBOXYL METHYLTRANSFERASE FAMILY PROTEIN"/>
    <property type="match status" value="1"/>
</dbReference>
<dbReference type="InterPro" id="IPR005299">
    <property type="entry name" value="MeTrfase_7"/>
</dbReference>
<evidence type="ECO:0000256" key="1">
    <source>
        <dbReference type="ARBA" id="ARBA00022603"/>
    </source>
</evidence>
<keyword evidence="3" id="KW-0479">Metal-binding</keyword>
<dbReference type="GO" id="GO:0008168">
    <property type="term" value="F:methyltransferase activity"/>
    <property type="evidence" value="ECO:0007669"/>
    <property type="project" value="UniProtKB-KW"/>
</dbReference>
<dbReference type="GO" id="GO:0032259">
    <property type="term" value="P:methylation"/>
    <property type="evidence" value="ECO:0007669"/>
    <property type="project" value="UniProtKB-KW"/>
</dbReference>
<dbReference type="GO" id="GO:0046872">
    <property type="term" value="F:metal ion binding"/>
    <property type="evidence" value="ECO:0007669"/>
    <property type="project" value="UniProtKB-KW"/>
</dbReference>
<keyword evidence="1" id="KW-0489">Methyltransferase</keyword>
<comment type="caution">
    <text evidence="5">The sequence shown here is derived from an EMBL/GenBank/DDBJ whole genome shotgun (WGS) entry which is preliminary data.</text>
</comment>
<keyword evidence="2" id="KW-0808">Transferase</keyword>
<evidence type="ECO:0000256" key="2">
    <source>
        <dbReference type="ARBA" id="ARBA00022679"/>
    </source>
</evidence>
<dbReference type="Pfam" id="PF03492">
    <property type="entry name" value="Methyltransf_7"/>
    <property type="match status" value="1"/>
</dbReference>
<accession>A0AA87YNP9</accession>
<proteinExistence type="predicted"/>
<evidence type="ECO:0008006" key="7">
    <source>
        <dbReference type="Google" id="ProtNLM"/>
    </source>
</evidence>
<evidence type="ECO:0000256" key="3">
    <source>
        <dbReference type="ARBA" id="ARBA00022723"/>
    </source>
</evidence>
<dbReference type="EMBL" id="BTGU01002481">
    <property type="protein sequence ID" value="GMN19038.1"/>
    <property type="molecule type" value="Genomic_DNA"/>
</dbReference>
<keyword evidence="4" id="KW-0460">Magnesium</keyword>
<dbReference type="InterPro" id="IPR042086">
    <property type="entry name" value="MeTrfase_capping"/>
</dbReference>
<dbReference type="Gene3D" id="1.10.1200.270">
    <property type="entry name" value="Methyltransferase, alpha-helical capping domain"/>
    <property type="match status" value="1"/>
</dbReference>
<protein>
    <recommendedName>
        <fullName evidence="7">SAM dependent carboxyl methyltransferase</fullName>
    </recommendedName>
</protein>
<dbReference type="AlphaFoldDB" id="A0AA87YNP9"/>
<dbReference type="Gene3D" id="3.40.50.150">
    <property type="entry name" value="Vaccinia Virus protein VP39"/>
    <property type="match status" value="1"/>
</dbReference>
<evidence type="ECO:0000256" key="4">
    <source>
        <dbReference type="ARBA" id="ARBA00022842"/>
    </source>
</evidence>
<evidence type="ECO:0000313" key="5">
    <source>
        <dbReference type="EMBL" id="GMN19038.1"/>
    </source>
</evidence>
<dbReference type="InterPro" id="IPR029063">
    <property type="entry name" value="SAM-dependent_MTases_sf"/>
</dbReference>
<dbReference type="SUPFAM" id="SSF53335">
    <property type="entry name" value="S-adenosyl-L-methionine-dependent methyltransferases"/>
    <property type="match status" value="1"/>
</dbReference>
<organism evidence="5 6">
    <name type="scientific">Ficus carica</name>
    <name type="common">Common fig</name>
    <dbReference type="NCBI Taxonomy" id="3494"/>
    <lineage>
        <taxon>Eukaryota</taxon>
        <taxon>Viridiplantae</taxon>
        <taxon>Streptophyta</taxon>
        <taxon>Embryophyta</taxon>
        <taxon>Tracheophyta</taxon>
        <taxon>Spermatophyta</taxon>
        <taxon>Magnoliopsida</taxon>
        <taxon>eudicotyledons</taxon>
        <taxon>Gunneridae</taxon>
        <taxon>Pentapetalae</taxon>
        <taxon>rosids</taxon>
        <taxon>fabids</taxon>
        <taxon>Rosales</taxon>
        <taxon>Moraceae</taxon>
        <taxon>Ficeae</taxon>
        <taxon>Ficus</taxon>
    </lineage>
</organism>
<reference evidence="5" key="1">
    <citation type="submission" date="2023-07" db="EMBL/GenBank/DDBJ databases">
        <title>draft genome sequence of fig (Ficus carica).</title>
        <authorList>
            <person name="Takahashi T."/>
            <person name="Nishimura K."/>
        </authorList>
    </citation>
    <scope>NUCLEOTIDE SEQUENCE</scope>
</reference>